<gene>
    <name evidence="1" type="ORF">J2S45_001399</name>
</gene>
<comment type="caution">
    <text evidence="1">The sequence shown here is derived from an EMBL/GenBank/DDBJ whole genome shotgun (WGS) entry which is preliminary data.</text>
</comment>
<dbReference type="RefSeq" id="WP_307634961.1">
    <property type="nucleotide sequence ID" value="NZ_JAUSQL010000001.1"/>
</dbReference>
<evidence type="ECO:0000313" key="2">
    <source>
        <dbReference type="Proteomes" id="UP001230145"/>
    </source>
</evidence>
<dbReference type="Proteomes" id="UP001230145">
    <property type="component" value="Unassembled WGS sequence"/>
</dbReference>
<sequence length="135" mass="14498">MGMLLDIIIDFFVDAVLPDTFESFSRAKPATGATKIAAFDAGEGSLITGQVVEARLKGHGKTKALVIDPDAVFLVALTDRPSRGAIELSSLATIAGRLYAIPSVVYKATEAMCKPIRGQKRPTKEDFDRVAAFIR</sequence>
<organism evidence="1 2">
    <name type="scientific">Trueperella abortisuis</name>
    <dbReference type="NCBI Taxonomy" id="445930"/>
    <lineage>
        <taxon>Bacteria</taxon>
        <taxon>Bacillati</taxon>
        <taxon>Actinomycetota</taxon>
        <taxon>Actinomycetes</taxon>
        <taxon>Actinomycetales</taxon>
        <taxon>Actinomycetaceae</taxon>
        <taxon>Trueperella</taxon>
    </lineage>
</organism>
<name>A0ABT9PJ29_9ACTO</name>
<proteinExistence type="predicted"/>
<keyword evidence="2" id="KW-1185">Reference proteome</keyword>
<accession>A0ABT9PJ29</accession>
<dbReference type="EMBL" id="JAUSQL010000001">
    <property type="protein sequence ID" value="MDP9832720.1"/>
    <property type="molecule type" value="Genomic_DNA"/>
</dbReference>
<protein>
    <submittedName>
        <fullName evidence="1">Uncharacterized protein</fullName>
    </submittedName>
</protein>
<reference evidence="1 2" key="1">
    <citation type="submission" date="2023-07" db="EMBL/GenBank/DDBJ databases">
        <title>Sequencing the genomes of 1000 actinobacteria strains.</title>
        <authorList>
            <person name="Klenk H.-P."/>
        </authorList>
    </citation>
    <scope>NUCLEOTIDE SEQUENCE [LARGE SCALE GENOMIC DNA]</scope>
    <source>
        <strain evidence="1 2">DSM 19515</strain>
    </source>
</reference>
<evidence type="ECO:0000313" key="1">
    <source>
        <dbReference type="EMBL" id="MDP9832720.1"/>
    </source>
</evidence>